<organism evidence="3 4">
    <name type="scientific">Mycobacterium tuberculosis</name>
    <dbReference type="NCBI Taxonomy" id="1773"/>
    <lineage>
        <taxon>Bacteria</taxon>
        <taxon>Bacillati</taxon>
        <taxon>Actinomycetota</taxon>
        <taxon>Actinomycetes</taxon>
        <taxon>Mycobacteriales</taxon>
        <taxon>Mycobacteriaceae</taxon>
        <taxon>Mycobacterium</taxon>
        <taxon>Mycobacterium tuberculosis complex</taxon>
    </lineage>
</organism>
<dbReference type="AlphaFoldDB" id="A0A655FMI0"/>
<feature type="compositionally biased region" description="Low complexity" evidence="1">
    <location>
        <begin position="22"/>
        <end position="37"/>
    </location>
</feature>
<feature type="region of interest" description="Disordered" evidence="1">
    <location>
        <begin position="15"/>
        <end position="80"/>
    </location>
</feature>
<reference evidence="3" key="1">
    <citation type="submission" date="2015-03" db="EMBL/GenBank/DDBJ databases">
        <authorList>
            <consortium name="Pathogen Informatics"/>
            <person name="Murphy D."/>
        </authorList>
    </citation>
    <scope>NUCLEOTIDE SEQUENCE</scope>
    <source>
        <strain evidence="3">N09902308</strain>
    </source>
</reference>
<protein>
    <submittedName>
        <fullName evidence="3">Uncharacterized protein</fullName>
    </submittedName>
</protein>
<evidence type="ECO:0000256" key="1">
    <source>
        <dbReference type="SAM" id="MobiDB-lite"/>
    </source>
</evidence>
<evidence type="ECO:0000313" key="4">
    <source>
        <dbReference type="Proteomes" id="UP000039021"/>
    </source>
</evidence>
<dbReference type="Proteomes" id="UP000050164">
    <property type="component" value="Unassembled WGS sequence"/>
</dbReference>
<proteinExistence type="predicted"/>
<evidence type="ECO:0000313" key="3">
    <source>
        <dbReference type="EMBL" id="COX19755.1"/>
    </source>
</evidence>
<accession>A0A655FMI0</accession>
<sequence>MGLRDLVIRDHADDGLASLRNGSGPSLATTSATSPSSIDSHTVGPRKSVPNSAPTIRIRTCPAGSGSHPSVGRAHSVKVP</sequence>
<evidence type="ECO:0000313" key="2">
    <source>
        <dbReference type="EMBL" id="CKT67707.1"/>
    </source>
</evidence>
<dbReference type="EMBL" id="CNFT01001835">
    <property type="protein sequence ID" value="CKT67707.1"/>
    <property type="molecule type" value="Genomic_DNA"/>
</dbReference>
<gene>
    <name evidence="3" type="ORF">ERS007739_00846</name>
    <name evidence="2" type="ORF">ERS027659_04716</name>
</gene>
<reference evidence="4 5" key="2">
    <citation type="submission" date="2015-03" db="EMBL/GenBank/DDBJ databases">
        <authorList>
            <consortium name="Pathogen Informatics"/>
        </authorList>
    </citation>
    <scope>NUCLEOTIDE SEQUENCE [LARGE SCALE GENOMIC DNA]</scope>
    <source>
        <strain evidence="2 5">Bir 185</strain>
        <strain evidence="4">N09902308</strain>
    </source>
</reference>
<dbReference type="EMBL" id="CSBK01000278">
    <property type="protein sequence ID" value="COX19755.1"/>
    <property type="molecule type" value="Genomic_DNA"/>
</dbReference>
<dbReference type="Proteomes" id="UP000039021">
    <property type="component" value="Unassembled WGS sequence"/>
</dbReference>
<evidence type="ECO:0000313" key="5">
    <source>
        <dbReference type="Proteomes" id="UP000050164"/>
    </source>
</evidence>
<name>A0A655FMI0_MYCTX</name>